<dbReference type="OrthoDB" id="3395710at2"/>
<name>A0A4V5NXJ0_9SPHI</name>
<accession>A0A4V5NXJ0</accession>
<dbReference type="EMBL" id="SWBO01000006">
    <property type="protein sequence ID" value="TKB99557.1"/>
    <property type="molecule type" value="Genomic_DNA"/>
</dbReference>
<evidence type="ECO:0000313" key="3">
    <source>
        <dbReference type="Proteomes" id="UP000310477"/>
    </source>
</evidence>
<dbReference type="AlphaFoldDB" id="A0A4V5NXJ0"/>
<sequence>MNLQPYIASGILELYVLDLLSPDEKLGVERMLKVYPILKQEVLAIENALEHYANANAIQPSKKLENDMLEIVKNLTIEKEISLSQLPVINQHSNYLNWMPLLEQVKPVQLTDGIFNKVLQHNDQITQVLVVSEINIPEEIHEDEHESFLILQGNCECIVSGKSRFMGPGDFMEIPLHEPHDVILKSKQVTAILQRLKVLT</sequence>
<dbReference type="RefSeq" id="WP_136877250.1">
    <property type="nucleotide sequence ID" value="NZ_SWBO01000006.1"/>
</dbReference>
<dbReference type="Proteomes" id="UP000310477">
    <property type="component" value="Unassembled WGS sequence"/>
</dbReference>
<organism evidence="2 3">
    <name type="scientific">Pedobacter cryotolerans</name>
    <dbReference type="NCBI Taxonomy" id="2571270"/>
    <lineage>
        <taxon>Bacteria</taxon>
        <taxon>Pseudomonadati</taxon>
        <taxon>Bacteroidota</taxon>
        <taxon>Sphingobacteriia</taxon>
        <taxon>Sphingobacteriales</taxon>
        <taxon>Sphingobacteriaceae</taxon>
        <taxon>Pedobacter</taxon>
    </lineage>
</organism>
<feature type="domain" description="Cupin type-2" evidence="1">
    <location>
        <begin position="132"/>
        <end position="188"/>
    </location>
</feature>
<protein>
    <submittedName>
        <fullName evidence="2">Cupin domain-containing protein</fullName>
    </submittedName>
</protein>
<dbReference type="Gene3D" id="2.60.120.10">
    <property type="entry name" value="Jelly Rolls"/>
    <property type="match status" value="1"/>
</dbReference>
<evidence type="ECO:0000259" key="1">
    <source>
        <dbReference type="Pfam" id="PF07883"/>
    </source>
</evidence>
<proteinExistence type="predicted"/>
<evidence type="ECO:0000313" key="2">
    <source>
        <dbReference type="EMBL" id="TKB99557.1"/>
    </source>
</evidence>
<dbReference type="InterPro" id="IPR011051">
    <property type="entry name" value="RmlC_Cupin_sf"/>
</dbReference>
<dbReference type="Pfam" id="PF07883">
    <property type="entry name" value="Cupin_2"/>
    <property type="match status" value="1"/>
</dbReference>
<gene>
    <name evidence="2" type="ORF">FA045_11605</name>
</gene>
<comment type="caution">
    <text evidence="2">The sequence shown here is derived from an EMBL/GenBank/DDBJ whole genome shotgun (WGS) entry which is preliminary data.</text>
</comment>
<dbReference type="SUPFAM" id="SSF51182">
    <property type="entry name" value="RmlC-like cupins"/>
    <property type="match status" value="1"/>
</dbReference>
<keyword evidence="3" id="KW-1185">Reference proteome</keyword>
<dbReference type="InterPro" id="IPR013096">
    <property type="entry name" value="Cupin_2"/>
</dbReference>
<dbReference type="InterPro" id="IPR014710">
    <property type="entry name" value="RmlC-like_jellyroll"/>
</dbReference>
<reference evidence="2 3" key="1">
    <citation type="submission" date="2019-04" db="EMBL/GenBank/DDBJ databases">
        <title>Pedobacter sp. AR-2-6 sp. nov., isolated from Arctic soil.</title>
        <authorList>
            <person name="Dahal R.H."/>
            <person name="Kim D.-U."/>
        </authorList>
    </citation>
    <scope>NUCLEOTIDE SEQUENCE [LARGE SCALE GENOMIC DNA]</scope>
    <source>
        <strain evidence="2 3">AR-2-6</strain>
    </source>
</reference>